<sequence>MSRIYIPTRPSGSFSSCSYGKAKYTNVPLDTGPIDVLIDDLCSVNTHVKDRTPACRTSIIVEAAFKRIEHRDRVHRWDHGNISIKDLFTSELSSLLEQLLQVFQADHRLVENLVFLLSIVKVHENVSHPECCIFVPSTRCHLRNLVLKPLVIIEAFK</sequence>
<evidence type="ECO:0000313" key="2">
    <source>
        <dbReference type="Proteomes" id="UP000070700"/>
    </source>
</evidence>
<proteinExistence type="predicted"/>
<dbReference type="Proteomes" id="UP000070700">
    <property type="component" value="Unassembled WGS sequence"/>
</dbReference>
<accession>A0A194WSM4</accession>
<gene>
    <name evidence="1" type="ORF">LY89DRAFT_253019</name>
</gene>
<organism evidence="1 2">
    <name type="scientific">Mollisia scopiformis</name>
    <name type="common">Conifer needle endophyte fungus</name>
    <name type="synonym">Phialocephala scopiformis</name>
    <dbReference type="NCBI Taxonomy" id="149040"/>
    <lineage>
        <taxon>Eukaryota</taxon>
        <taxon>Fungi</taxon>
        <taxon>Dikarya</taxon>
        <taxon>Ascomycota</taxon>
        <taxon>Pezizomycotina</taxon>
        <taxon>Leotiomycetes</taxon>
        <taxon>Helotiales</taxon>
        <taxon>Mollisiaceae</taxon>
        <taxon>Mollisia</taxon>
    </lineage>
</organism>
<dbReference type="RefSeq" id="XP_018065315.1">
    <property type="nucleotide sequence ID" value="XM_018206215.1"/>
</dbReference>
<dbReference type="EMBL" id="KQ947428">
    <property type="protein sequence ID" value="KUJ10960.1"/>
    <property type="molecule type" value="Genomic_DNA"/>
</dbReference>
<dbReference type="AlphaFoldDB" id="A0A194WSM4"/>
<dbReference type="InParanoid" id="A0A194WSM4"/>
<reference evidence="1 2" key="1">
    <citation type="submission" date="2015-10" db="EMBL/GenBank/DDBJ databases">
        <title>Full genome of DAOMC 229536 Phialocephala scopiformis, a fungal endophyte of spruce producing the potent anti-insectan compound rugulosin.</title>
        <authorList>
            <consortium name="DOE Joint Genome Institute"/>
            <person name="Walker A.K."/>
            <person name="Frasz S.L."/>
            <person name="Seifert K.A."/>
            <person name="Miller J.D."/>
            <person name="Mondo S.J."/>
            <person name="Labutti K."/>
            <person name="Lipzen A."/>
            <person name="Dockter R."/>
            <person name="Kennedy M."/>
            <person name="Grigoriev I.V."/>
            <person name="Spatafora J.W."/>
        </authorList>
    </citation>
    <scope>NUCLEOTIDE SEQUENCE [LARGE SCALE GENOMIC DNA]</scope>
    <source>
        <strain evidence="1 2">CBS 120377</strain>
    </source>
</reference>
<keyword evidence="2" id="KW-1185">Reference proteome</keyword>
<dbReference type="KEGG" id="psco:LY89DRAFT_253019"/>
<evidence type="ECO:0000313" key="1">
    <source>
        <dbReference type="EMBL" id="KUJ10960.1"/>
    </source>
</evidence>
<name>A0A194WSM4_MOLSC</name>
<protein>
    <submittedName>
        <fullName evidence="1">Uncharacterized protein</fullName>
    </submittedName>
</protein>
<dbReference type="GeneID" id="28815941"/>